<name>D2V8X6_NAEGR</name>
<gene>
    <name evidence="4" type="ORF">NAEGRDRAFT_65318</name>
</gene>
<sequence length="490" mass="55042">MPSFIKRLSLRNSFQQRQSIHQDRRRTIRAIPFFQDFKIAIIGDECVGKSNIAMRCAGKETFVPEHEPTIEDEYNCKVQFMFRLPAPLVEEIVSNGGEGDSNELMRSNPKGDIYGYKQLAHDLELIPMELRNYMKLDNTLLSIIQQKREKEEEMKKALEEKQKKMFSLFKKKSTTSDSPQKSSHEHAGNNQSGEDGDFGRVITEEEDIDDYVDELLSDVVYNFEQDIICRVTIVDTSGRSEVRKEATDLSSVDGYMLVFDMNNKASFAKIQNYIDECKFAYYENPARKHSDAAASHSSSSARLSSASNNSSATMNSTSSASAASSNVNSSKPSTIDNPPMVLIMSKCDQKPSALKTINAEYGYALGDTHHFPFFVTSACENLNIQEALEGLLSEIIKKNIEEGVYETQNKSMPTPLPSADETLSKTNSRNFKFENQNISISSNASDYTPELLTFSVGNGVVPQSPPEKKIVRQSVSATLRKYVVQQFKKK</sequence>
<protein>
    <submittedName>
        <fullName evidence="4">Predicted protein</fullName>
    </submittedName>
</protein>
<dbReference type="SMART" id="SM00173">
    <property type="entry name" value="RAS"/>
    <property type="match status" value="1"/>
</dbReference>
<dbReference type="GO" id="GO:0005525">
    <property type="term" value="F:GTP binding"/>
    <property type="evidence" value="ECO:0007669"/>
    <property type="project" value="UniProtKB-KW"/>
</dbReference>
<reference evidence="4 5" key="1">
    <citation type="journal article" date="2010" name="Cell">
        <title>The genome of Naegleria gruberi illuminates early eukaryotic versatility.</title>
        <authorList>
            <person name="Fritz-Laylin L.K."/>
            <person name="Prochnik S.E."/>
            <person name="Ginger M.L."/>
            <person name="Dacks J.B."/>
            <person name="Carpenter M.L."/>
            <person name="Field M.C."/>
            <person name="Kuo A."/>
            <person name="Paredez A."/>
            <person name="Chapman J."/>
            <person name="Pham J."/>
            <person name="Shu S."/>
            <person name="Neupane R."/>
            <person name="Cipriano M."/>
            <person name="Mancuso J."/>
            <person name="Tu H."/>
            <person name="Salamov A."/>
            <person name="Lindquist E."/>
            <person name="Shapiro H."/>
            <person name="Lucas S."/>
            <person name="Grigoriev I.V."/>
            <person name="Cande W.Z."/>
            <person name="Fulton C."/>
            <person name="Rokhsar D.S."/>
            <person name="Dawson S.C."/>
        </authorList>
    </citation>
    <scope>NUCLEOTIDE SEQUENCE [LARGE SCALE GENOMIC DNA]</scope>
    <source>
        <strain evidence="4 5">NEG-M</strain>
    </source>
</reference>
<proteinExistence type="predicted"/>
<dbReference type="GO" id="GO:0016020">
    <property type="term" value="C:membrane"/>
    <property type="evidence" value="ECO:0007669"/>
    <property type="project" value="InterPro"/>
</dbReference>
<dbReference type="Proteomes" id="UP000006671">
    <property type="component" value="Unassembled WGS sequence"/>
</dbReference>
<keyword evidence="5" id="KW-1185">Reference proteome</keyword>
<feature type="compositionally biased region" description="Low complexity" evidence="3">
    <location>
        <begin position="293"/>
        <end position="334"/>
    </location>
</feature>
<dbReference type="InterPro" id="IPR001806">
    <property type="entry name" value="Small_GTPase"/>
</dbReference>
<dbReference type="InterPro" id="IPR027417">
    <property type="entry name" value="P-loop_NTPase"/>
</dbReference>
<dbReference type="PANTHER" id="PTHR24070">
    <property type="entry name" value="RAS, DI-RAS, AND RHEB FAMILY MEMBERS OF SMALL GTPASE SUPERFAMILY"/>
    <property type="match status" value="1"/>
</dbReference>
<feature type="region of interest" description="Disordered" evidence="3">
    <location>
        <begin position="170"/>
        <end position="198"/>
    </location>
</feature>
<dbReference type="OrthoDB" id="10265878at2759"/>
<evidence type="ECO:0000256" key="3">
    <source>
        <dbReference type="SAM" id="MobiDB-lite"/>
    </source>
</evidence>
<accession>D2V8X6</accession>
<keyword evidence="1" id="KW-0547">Nucleotide-binding</keyword>
<evidence type="ECO:0000313" key="5">
    <source>
        <dbReference type="Proteomes" id="UP000006671"/>
    </source>
</evidence>
<keyword evidence="2" id="KW-0342">GTP-binding</keyword>
<dbReference type="KEGG" id="ngr:NAEGRDRAFT_65318"/>
<evidence type="ECO:0000256" key="1">
    <source>
        <dbReference type="ARBA" id="ARBA00022741"/>
    </source>
</evidence>
<dbReference type="PRINTS" id="PR00449">
    <property type="entry name" value="RASTRNSFRMNG"/>
</dbReference>
<dbReference type="GO" id="GO:0003924">
    <property type="term" value="F:GTPase activity"/>
    <property type="evidence" value="ECO:0007669"/>
    <property type="project" value="InterPro"/>
</dbReference>
<dbReference type="Pfam" id="PF00071">
    <property type="entry name" value="Ras"/>
    <property type="match status" value="2"/>
</dbReference>
<dbReference type="PROSITE" id="PS51419">
    <property type="entry name" value="RAB"/>
    <property type="match status" value="1"/>
</dbReference>
<dbReference type="GO" id="GO:0007165">
    <property type="term" value="P:signal transduction"/>
    <property type="evidence" value="ECO:0007669"/>
    <property type="project" value="InterPro"/>
</dbReference>
<dbReference type="AlphaFoldDB" id="D2V8X6"/>
<feature type="region of interest" description="Disordered" evidence="3">
    <location>
        <begin position="293"/>
        <end position="335"/>
    </location>
</feature>
<dbReference type="OMA" id="KGDIYGY"/>
<dbReference type="Gene3D" id="3.40.50.300">
    <property type="entry name" value="P-loop containing nucleotide triphosphate hydrolases"/>
    <property type="match status" value="2"/>
</dbReference>
<dbReference type="InParanoid" id="D2V8X6"/>
<dbReference type="RefSeq" id="XP_002679511.1">
    <property type="nucleotide sequence ID" value="XM_002679465.1"/>
</dbReference>
<evidence type="ECO:0000256" key="2">
    <source>
        <dbReference type="ARBA" id="ARBA00023134"/>
    </source>
</evidence>
<organism evidence="5">
    <name type="scientific">Naegleria gruberi</name>
    <name type="common">Amoeba</name>
    <dbReference type="NCBI Taxonomy" id="5762"/>
    <lineage>
        <taxon>Eukaryota</taxon>
        <taxon>Discoba</taxon>
        <taxon>Heterolobosea</taxon>
        <taxon>Tetramitia</taxon>
        <taxon>Eutetramitia</taxon>
        <taxon>Vahlkampfiidae</taxon>
        <taxon>Naegleria</taxon>
    </lineage>
</organism>
<dbReference type="VEuPathDB" id="AmoebaDB:NAEGRDRAFT_65318"/>
<dbReference type="EMBL" id="GG738857">
    <property type="protein sequence ID" value="EFC46767.1"/>
    <property type="molecule type" value="Genomic_DNA"/>
</dbReference>
<dbReference type="InterPro" id="IPR020849">
    <property type="entry name" value="Small_GTPase_Ras-type"/>
</dbReference>
<dbReference type="GeneID" id="8848787"/>
<evidence type="ECO:0000313" key="4">
    <source>
        <dbReference type="EMBL" id="EFC46767.1"/>
    </source>
</evidence>
<dbReference type="SUPFAM" id="SSF52540">
    <property type="entry name" value="P-loop containing nucleoside triphosphate hydrolases"/>
    <property type="match status" value="1"/>
</dbReference>